<protein>
    <recommendedName>
        <fullName evidence="4">SprT-like domain-containing protein</fullName>
    </recommendedName>
</protein>
<organism evidence="2 3">
    <name type="scientific">Frankia umida</name>
    <dbReference type="NCBI Taxonomy" id="573489"/>
    <lineage>
        <taxon>Bacteria</taxon>
        <taxon>Bacillati</taxon>
        <taxon>Actinomycetota</taxon>
        <taxon>Actinomycetes</taxon>
        <taxon>Frankiales</taxon>
        <taxon>Frankiaceae</taxon>
        <taxon>Frankia</taxon>
    </lineage>
</organism>
<feature type="region of interest" description="Disordered" evidence="1">
    <location>
        <begin position="26"/>
        <end position="46"/>
    </location>
</feature>
<keyword evidence="3" id="KW-1185">Reference proteome</keyword>
<dbReference type="EMBL" id="JALKFT010000010">
    <property type="protein sequence ID" value="MCK9876546.1"/>
    <property type="molecule type" value="Genomic_DNA"/>
</dbReference>
<proteinExistence type="predicted"/>
<dbReference type="RefSeq" id="WP_248824792.1">
    <property type="nucleotide sequence ID" value="NZ_JALKFT010000010.1"/>
</dbReference>
<sequence>MTTTLGRHGLSVRGYDIEHVRVLPGPRGQPAFGASPHDGGGRPLLGSRRRPLIQLSDLALTDRRTAIITIFHEIAHHRSFLAAGHGGSEYEAERFGERMYHRFARRLA</sequence>
<name>A0ABT0JYH3_9ACTN</name>
<accession>A0ABT0JYH3</accession>
<reference evidence="2 3" key="1">
    <citation type="submission" date="2022-04" db="EMBL/GenBank/DDBJ databases">
        <title>Genome diversity in the genus Frankia.</title>
        <authorList>
            <person name="Carlos-Shanley C."/>
            <person name="Hahn D."/>
        </authorList>
    </citation>
    <scope>NUCLEOTIDE SEQUENCE [LARGE SCALE GENOMIC DNA]</scope>
    <source>
        <strain evidence="2 3">Ag45/Mut15</strain>
    </source>
</reference>
<evidence type="ECO:0000313" key="2">
    <source>
        <dbReference type="EMBL" id="MCK9876546.1"/>
    </source>
</evidence>
<comment type="caution">
    <text evidence="2">The sequence shown here is derived from an EMBL/GenBank/DDBJ whole genome shotgun (WGS) entry which is preliminary data.</text>
</comment>
<evidence type="ECO:0000256" key="1">
    <source>
        <dbReference type="SAM" id="MobiDB-lite"/>
    </source>
</evidence>
<gene>
    <name evidence="2" type="ORF">MXD59_12295</name>
</gene>
<dbReference type="Proteomes" id="UP001201873">
    <property type="component" value="Unassembled WGS sequence"/>
</dbReference>
<evidence type="ECO:0000313" key="3">
    <source>
        <dbReference type="Proteomes" id="UP001201873"/>
    </source>
</evidence>
<evidence type="ECO:0008006" key="4">
    <source>
        <dbReference type="Google" id="ProtNLM"/>
    </source>
</evidence>